<keyword evidence="4 7" id="KW-0812">Transmembrane</keyword>
<feature type="domain" description="TRAP C4-dicarboxylate transport system permease DctM subunit" evidence="8">
    <location>
        <begin position="4"/>
        <end position="412"/>
    </location>
</feature>
<dbReference type="PANTHER" id="PTHR33362">
    <property type="entry name" value="SIALIC ACID TRAP TRANSPORTER PERMEASE PROTEIN SIAT-RELATED"/>
    <property type="match status" value="1"/>
</dbReference>
<evidence type="ECO:0000313" key="9">
    <source>
        <dbReference type="EMBL" id="SKC89362.1"/>
    </source>
</evidence>
<sequence length="418" mass="44714">MILLVSFIILLLLGVPISITTGLSTIIAMAASDINLHTAVQKMFSGVDSFSLMAIPFFVFAGDIMLKGGASKRLIGFANKLFGWITGGLPITAIISSMFFAALSGSSPATVAGVGGVMIPNLIENKYPKKFTVGLLCAAGSLGIIIPPSITMMSYGVVSELSISDLFIAAIVPGIFIGITLIIFSYVYAKIRKQEKTDFPTFKEVIISFKDAFFSILMPVIILGGIYLGFTTPTEAAAVAIIYSMIISVFIYKEINVKDILVIARKSVVTSAMIMFVIANSKIFSWYLTFQQVPTKVAESVLGLGSSLIVILLAINLILLFVGMIMDSSAAVLILTPLFLPIVTNLGMNPIHFGIVMVVNLALGMLTPPFGLNLFVASGISNMSIPDVVKGSMPFVLLLIIDLLIITFVPELSLMLIK</sequence>
<dbReference type="EMBL" id="FUZT01000019">
    <property type="protein sequence ID" value="SKC89362.1"/>
    <property type="molecule type" value="Genomic_DNA"/>
</dbReference>
<feature type="transmembrane region" description="Helical" evidence="7">
    <location>
        <begin position="135"/>
        <end position="155"/>
    </location>
</feature>
<dbReference type="PANTHER" id="PTHR33362:SF5">
    <property type="entry name" value="C4-DICARBOXYLATE TRAP TRANSPORTER LARGE PERMEASE PROTEIN DCTM"/>
    <property type="match status" value="1"/>
</dbReference>
<keyword evidence="2" id="KW-1003">Cell membrane</keyword>
<feature type="transmembrane region" description="Helical" evidence="7">
    <location>
        <begin position="267"/>
        <end position="288"/>
    </location>
</feature>
<feature type="transmembrane region" description="Helical" evidence="7">
    <location>
        <begin position="167"/>
        <end position="191"/>
    </location>
</feature>
<evidence type="ECO:0000256" key="6">
    <source>
        <dbReference type="ARBA" id="ARBA00023136"/>
    </source>
</evidence>
<feature type="transmembrane region" description="Helical" evidence="7">
    <location>
        <begin position="329"/>
        <end position="347"/>
    </location>
</feature>
<evidence type="ECO:0000256" key="7">
    <source>
        <dbReference type="SAM" id="Phobius"/>
    </source>
</evidence>
<dbReference type="NCBIfam" id="TIGR00786">
    <property type="entry name" value="dctM"/>
    <property type="match status" value="1"/>
</dbReference>
<evidence type="ECO:0000256" key="4">
    <source>
        <dbReference type="ARBA" id="ARBA00022692"/>
    </source>
</evidence>
<feature type="transmembrane region" description="Helical" evidence="7">
    <location>
        <begin position="300"/>
        <end position="322"/>
    </location>
</feature>
<evidence type="ECO:0000256" key="3">
    <source>
        <dbReference type="ARBA" id="ARBA00022519"/>
    </source>
</evidence>
<dbReference type="InterPro" id="IPR010656">
    <property type="entry name" value="DctM"/>
</dbReference>
<dbReference type="STRING" id="36842.SAMN02194393_05018"/>
<dbReference type="PIRSF" id="PIRSF006066">
    <property type="entry name" value="HI0050"/>
    <property type="match status" value="1"/>
</dbReference>
<evidence type="ECO:0000256" key="1">
    <source>
        <dbReference type="ARBA" id="ARBA00004429"/>
    </source>
</evidence>
<evidence type="ECO:0000256" key="5">
    <source>
        <dbReference type="ARBA" id="ARBA00022989"/>
    </source>
</evidence>
<feature type="transmembrane region" description="Helical" evidence="7">
    <location>
        <begin position="81"/>
        <end position="100"/>
    </location>
</feature>
<feature type="transmembrane region" description="Helical" evidence="7">
    <location>
        <begin position="395"/>
        <end position="417"/>
    </location>
</feature>
<dbReference type="InterPro" id="IPR004681">
    <property type="entry name" value="TRAP_DctM"/>
</dbReference>
<feature type="transmembrane region" description="Helical" evidence="7">
    <location>
        <begin position="236"/>
        <end position="255"/>
    </location>
</feature>
<dbReference type="OrthoDB" id="9772674at2"/>
<reference evidence="9 10" key="1">
    <citation type="submission" date="2017-02" db="EMBL/GenBank/DDBJ databases">
        <authorList>
            <person name="Peterson S.W."/>
        </authorList>
    </citation>
    <scope>NUCLEOTIDE SEQUENCE [LARGE SCALE GENOMIC DNA]</scope>
    <source>
        <strain evidence="9 10">M1</strain>
    </source>
</reference>
<dbReference type="Proteomes" id="UP000190285">
    <property type="component" value="Unassembled WGS sequence"/>
</dbReference>
<dbReference type="RefSeq" id="WP_079495609.1">
    <property type="nucleotide sequence ID" value="NZ_FUZT01000019.1"/>
</dbReference>
<feature type="transmembrane region" description="Helical" evidence="7">
    <location>
        <begin position="106"/>
        <end position="123"/>
    </location>
</feature>
<keyword evidence="3" id="KW-0997">Cell inner membrane</keyword>
<gene>
    <name evidence="9" type="ORF">SAMN02194393_05018</name>
</gene>
<name>A0A1T5MMC1_9FIRM</name>
<feature type="transmembrane region" description="Helical" evidence="7">
    <location>
        <begin position="353"/>
        <end position="375"/>
    </location>
</feature>
<feature type="transmembrane region" description="Helical" evidence="7">
    <location>
        <begin position="212"/>
        <end position="230"/>
    </location>
</feature>
<dbReference type="Pfam" id="PF06808">
    <property type="entry name" value="DctM"/>
    <property type="match status" value="1"/>
</dbReference>
<proteinExistence type="predicted"/>
<comment type="subcellular location">
    <subcellularLocation>
        <location evidence="1">Cell inner membrane</location>
        <topology evidence="1">Multi-pass membrane protein</topology>
    </subcellularLocation>
</comment>
<keyword evidence="10" id="KW-1185">Reference proteome</keyword>
<protein>
    <submittedName>
        <fullName evidence="9">C4-dicarboxylate transporter, DctM subunit</fullName>
    </submittedName>
</protein>
<evidence type="ECO:0000259" key="8">
    <source>
        <dbReference type="Pfam" id="PF06808"/>
    </source>
</evidence>
<organism evidence="9 10">
    <name type="scientific">Maledivibacter halophilus</name>
    <dbReference type="NCBI Taxonomy" id="36842"/>
    <lineage>
        <taxon>Bacteria</taxon>
        <taxon>Bacillati</taxon>
        <taxon>Bacillota</taxon>
        <taxon>Clostridia</taxon>
        <taxon>Peptostreptococcales</taxon>
        <taxon>Caminicellaceae</taxon>
        <taxon>Maledivibacter</taxon>
    </lineage>
</organism>
<dbReference type="AlphaFoldDB" id="A0A1T5MMC1"/>
<evidence type="ECO:0000313" key="10">
    <source>
        <dbReference type="Proteomes" id="UP000190285"/>
    </source>
</evidence>
<dbReference type="GO" id="GO:0005886">
    <property type="term" value="C:plasma membrane"/>
    <property type="evidence" value="ECO:0007669"/>
    <property type="project" value="UniProtKB-SubCell"/>
</dbReference>
<dbReference type="GO" id="GO:0022857">
    <property type="term" value="F:transmembrane transporter activity"/>
    <property type="evidence" value="ECO:0007669"/>
    <property type="project" value="TreeGrafter"/>
</dbReference>
<keyword evidence="5 7" id="KW-1133">Transmembrane helix</keyword>
<feature type="transmembrane region" description="Helical" evidence="7">
    <location>
        <begin position="42"/>
        <end position="61"/>
    </location>
</feature>
<keyword evidence="6 7" id="KW-0472">Membrane</keyword>
<accession>A0A1T5MMC1</accession>
<evidence type="ECO:0000256" key="2">
    <source>
        <dbReference type="ARBA" id="ARBA00022475"/>
    </source>
</evidence>